<feature type="compositionally biased region" description="Polar residues" evidence="7">
    <location>
        <begin position="598"/>
        <end position="612"/>
    </location>
</feature>
<feature type="domain" description="C2H2-type" evidence="9">
    <location>
        <begin position="704"/>
        <end position="734"/>
    </location>
</feature>
<evidence type="ECO:0000313" key="10">
    <source>
        <dbReference type="EMBL" id="KAK0666319.1"/>
    </source>
</evidence>
<evidence type="ECO:0000256" key="1">
    <source>
        <dbReference type="ARBA" id="ARBA00022723"/>
    </source>
</evidence>
<evidence type="ECO:0000256" key="6">
    <source>
        <dbReference type="PROSITE-ProRule" id="PRU00042"/>
    </source>
</evidence>
<dbReference type="GO" id="GO:0000785">
    <property type="term" value="C:chromatin"/>
    <property type="evidence" value="ECO:0007669"/>
    <property type="project" value="TreeGrafter"/>
</dbReference>
<dbReference type="AlphaFoldDB" id="A0AA40DAF9"/>
<gene>
    <name evidence="10" type="ORF">QBC41DRAFT_153513</name>
</gene>
<protein>
    <recommendedName>
        <fullName evidence="9">C2H2-type domain-containing protein</fullName>
    </recommendedName>
</protein>
<dbReference type="Gene3D" id="3.30.160.60">
    <property type="entry name" value="Classic Zinc Finger"/>
    <property type="match status" value="1"/>
</dbReference>
<keyword evidence="11" id="KW-1185">Reference proteome</keyword>
<evidence type="ECO:0000256" key="4">
    <source>
        <dbReference type="ARBA" id="ARBA00022833"/>
    </source>
</evidence>
<evidence type="ECO:0000256" key="3">
    <source>
        <dbReference type="ARBA" id="ARBA00022771"/>
    </source>
</evidence>
<feature type="region of interest" description="Disordered" evidence="7">
    <location>
        <begin position="395"/>
        <end position="422"/>
    </location>
</feature>
<feature type="region of interest" description="Disordered" evidence="7">
    <location>
        <begin position="58"/>
        <end position="293"/>
    </location>
</feature>
<feature type="compositionally biased region" description="Basic and acidic residues" evidence="7">
    <location>
        <begin position="72"/>
        <end position="86"/>
    </location>
</feature>
<evidence type="ECO:0000259" key="9">
    <source>
        <dbReference type="PROSITE" id="PS50157"/>
    </source>
</evidence>
<evidence type="ECO:0000256" key="2">
    <source>
        <dbReference type="ARBA" id="ARBA00022737"/>
    </source>
</evidence>
<feature type="transmembrane region" description="Helical" evidence="8">
    <location>
        <begin position="20"/>
        <end position="42"/>
    </location>
</feature>
<keyword evidence="5" id="KW-0539">Nucleus</keyword>
<keyword evidence="1" id="KW-0479">Metal-binding</keyword>
<dbReference type="PANTHER" id="PTHR14003:SF23">
    <property type="entry name" value="ZINC FINGER PROTEIN 143"/>
    <property type="match status" value="1"/>
</dbReference>
<sequence>MPVFAERSVLAARSTSPLSAGAIAGAVVGSVVGVLIILLCLFPFARRRWINRHDENTLAEMGQSPGGPNFTHPDDDSTKKYSKDHLVPGSDSQAGTAHEQPIHGSTDTNGQTTTSPTKTSLDQLPSQPTLPQGVSLDQGLPSPISPSASPSPRSESFPGQAQTEGQAVSASAAAGPIRSPTSASSKSRSASKGTTGKDSTRQLNLDSSFVSPSRQGTFTNIVEEPESFEPPSQRSTFREKLTSIFRTSSGEGRRDSKRSTGTRSSSLLTDPLGFQELVPGQPLGQPIIEEHHPDPSGLNWGYYNDPTLPPGSDALPQGTELSQYSGPVIYSEPGTFTTIPNPADLTFVPPATYAPTSVLPSPVSPGQQPSFPGLGLDITSPDSDQTVTPINPLQSFSQRNRVPGPLQRVDSLPPPTIVSDIPSPPFNYTAGPSGNPMDFMNPTNQVESAWMVEQEILKAENSPSPPALSPPTDTFPRAMAQEPQLQYIDQNHQVQYINGAGLSPEPEYNFGQQHLGQQNIGQQHLGQQNIGQQNLNLNQQQNFVEQSYQSPPYQPSYQQTPEMGVVQDFGVPLGYYNGTMIQDYSTPPPSGPSLPSTVQNTPDTRLTAYTASPSPPSELEPHNGMYLNVSPIPSPGQSPQPSSSALSPGLSPIPSPGLSAPSPATSAGLSPGGQEKAFACNKCDRVFDQIHKLNHHKRYHDRPHECHHAGCTMRFGTKTHLDRHINDKHFKTRKFYCTVHDCPYSKQGGKSFPRKDNWRRHMVNKHQLTPTTDPEPEFIDEVMVGV</sequence>
<feature type="compositionally biased region" description="Low complexity" evidence="7">
    <location>
        <begin position="178"/>
        <end position="197"/>
    </location>
</feature>
<keyword evidence="2" id="KW-0677">Repeat</keyword>
<dbReference type="PROSITE" id="PS50157">
    <property type="entry name" value="ZINC_FINGER_C2H2_2"/>
    <property type="match status" value="2"/>
</dbReference>
<dbReference type="GO" id="GO:0000978">
    <property type="term" value="F:RNA polymerase II cis-regulatory region sequence-specific DNA binding"/>
    <property type="evidence" value="ECO:0007669"/>
    <property type="project" value="TreeGrafter"/>
</dbReference>
<evidence type="ECO:0000256" key="7">
    <source>
        <dbReference type="SAM" id="MobiDB-lite"/>
    </source>
</evidence>
<dbReference type="InterPro" id="IPR036236">
    <property type="entry name" value="Znf_C2H2_sf"/>
</dbReference>
<dbReference type="PANTHER" id="PTHR14003">
    <property type="entry name" value="TRANSCRIPTIONAL REPRESSOR PROTEIN YY"/>
    <property type="match status" value="1"/>
</dbReference>
<organism evidence="10 11">
    <name type="scientific">Cercophora samala</name>
    <dbReference type="NCBI Taxonomy" id="330535"/>
    <lineage>
        <taxon>Eukaryota</taxon>
        <taxon>Fungi</taxon>
        <taxon>Dikarya</taxon>
        <taxon>Ascomycota</taxon>
        <taxon>Pezizomycotina</taxon>
        <taxon>Sordariomycetes</taxon>
        <taxon>Sordariomycetidae</taxon>
        <taxon>Sordariales</taxon>
        <taxon>Lasiosphaeriaceae</taxon>
        <taxon>Cercophora</taxon>
    </lineage>
</organism>
<dbReference type="GO" id="GO:0005667">
    <property type="term" value="C:transcription regulator complex"/>
    <property type="evidence" value="ECO:0007669"/>
    <property type="project" value="TreeGrafter"/>
</dbReference>
<dbReference type="EMBL" id="JAULSY010000090">
    <property type="protein sequence ID" value="KAK0666319.1"/>
    <property type="molecule type" value="Genomic_DNA"/>
</dbReference>
<dbReference type="SUPFAM" id="SSF57667">
    <property type="entry name" value="beta-beta-alpha zinc fingers"/>
    <property type="match status" value="1"/>
</dbReference>
<comment type="caution">
    <text evidence="10">The sequence shown here is derived from an EMBL/GenBank/DDBJ whole genome shotgun (WGS) entry which is preliminary data.</text>
</comment>
<keyword evidence="8" id="KW-0472">Membrane</keyword>
<reference evidence="10" key="1">
    <citation type="submission" date="2023-06" db="EMBL/GenBank/DDBJ databases">
        <title>Genome-scale phylogeny and comparative genomics of the fungal order Sordariales.</title>
        <authorList>
            <consortium name="Lawrence Berkeley National Laboratory"/>
            <person name="Hensen N."/>
            <person name="Bonometti L."/>
            <person name="Westerberg I."/>
            <person name="Brannstrom I.O."/>
            <person name="Guillou S."/>
            <person name="Cros-Aarteil S."/>
            <person name="Calhoun S."/>
            <person name="Haridas S."/>
            <person name="Kuo A."/>
            <person name="Mondo S."/>
            <person name="Pangilinan J."/>
            <person name="Riley R."/>
            <person name="Labutti K."/>
            <person name="Andreopoulos B."/>
            <person name="Lipzen A."/>
            <person name="Chen C."/>
            <person name="Yanf M."/>
            <person name="Daum C."/>
            <person name="Ng V."/>
            <person name="Clum A."/>
            <person name="Steindorff A."/>
            <person name="Ohm R."/>
            <person name="Martin F."/>
            <person name="Silar P."/>
            <person name="Natvig D."/>
            <person name="Lalanne C."/>
            <person name="Gautier V."/>
            <person name="Ament-Velasquez S.L."/>
            <person name="Kruys A."/>
            <person name="Hutchinson M.I."/>
            <person name="Powell A.J."/>
            <person name="Barry K."/>
            <person name="Miller A.N."/>
            <person name="Grigoriev I.V."/>
            <person name="Debuchy R."/>
            <person name="Gladieux P."/>
            <person name="Thoren M.H."/>
            <person name="Johannesson H."/>
        </authorList>
    </citation>
    <scope>NUCLEOTIDE SEQUENCE</scope>
    <source>
        <strain evidence="10">CBS 307.81</strain>
    </source>
</reference>
<feature type="region of interest" description="Disordered" evidence="7">
    <location>
        <begin position="582"/>
        <end position="674"/>
    </location>
</feature>
<dbReference type="PROSITE" id="PS00028">
    <property type="entry name" value="ZINC_FINGER_C2H2_1"/>
    <property type="match status" value="2"/>
</dbReference>
<feature type="compositionally biased region" description="Low complexity" evidence="7">
    <location>
        <begin position="639"/>
        <end position="673"/>
    </location>
</feature>
<keyword evidence="8" id="KW-1133">Transmembrane helix</keyword>
<proteinExistence type="predicted"/>
<name>A0AA40DAF9_9PEZI</name>
<feature type="compositionally biased region" description="Low complexity" evidence="7">
    <location>
        <begin position="141"/>
        <end position="158"/>
    </location>
</feature>
<evidence type="ECO:0000256" key="8">
    <source>
        <dbReference type="SAM" id="Phobius"/>
    </source>
</evidence>
<feature type="compositionally biased region" description="Polar residues" evidence="7">
    <location>
        <begin position="159"/>
        <end position="169"/>
    </location>
</feature>
<keyword evidence="4" id="KW-0862">Zinc</keyword>
<feature type="compositionally biased region" description="Low complexity" evidence="7">
    <location>
        <begin position="259"/>
        <end position="270"/>
    </location>
</feature>
<evidence type="ECO:0000313" key="11">
    <source>
        <dbReference type="Proteomes" id="UP001174997"/>
    </source>
</evidence>
<dbReference type="GO" id="GO:0008270">
    <property type="term" value="F:zinc ion binding"/>
    <property type="evidence" value="ECO:0007669"/>
    <property type="project" value="UniProtKB-KW"/>
</dbReference>
<feature type="compositionally biased region" description="Polar residues" evidence="7">
    <location>
        <begin position="103"/>
        <end position="132"/>
    </location>
</feature>
<keyword evidence="3 6" id="KW-0863">Zinc-finger</keyword>
<dbReference type="SMART" id="SM00355">
    <property type="entry name" value="ZnF_C2H2"/>
    <property type="match status" value="3"/>
</dbReference>
<keyword evidence="8" id="KW-0812">Transmembrane</keyword>
<accession>A0AA40DAF9</accession>
<evidence type="ECO:0000256" key="5">
    <source>
        <dbReference type="ARBA" id="ARBA00023242"/>
    </source>
</evidence>
<dbReference type="Proteomes" id="UP001174997">
    <property type="component" value="Unassembled WGS sequence"/>
</dbReference>
<feature type="domain" description="C2H2-type" evidence="9">
    <location>
        <begin position="678"/>
        <end position="705"/>
    </location>
</feature>
<dbReference type="InterPro" id="IPR013087">
    <property type="entry name" value="Znf_C2H2_type"/>
</dbReference>
<feature type="compositionally biased region" description="Polar residues" evidence="7">
    <location>
        <begin position="201"/>
        <end position="220"/>
    </location>
</feature>
<dbReference type="GO" id="GO:0000981">
    <property type="term" value="F:DNA-binding transcription factor activity, RNA polymerase II-specific"/>
    <property type="evidence" value="ECO:0007669"/>
    <property type="project" value="TreeGrafter"/>
</dbReference>